<organism evidence="1 2">
    <name type="scientific">Consotaella salsifontis</name>
    <dbReference type="NCBI Taxonomy" id="1365950"/>
    <lineage>
        <taxon>Bacteria</taxon>
        <taxon>Pseudomonadati</taxon>
        <taxon>Pseudomonadota</taxon>
        <taxon>Alphaproteobacteria</taxon>
        <taxon>Hyphomicrobiales</taxon>
        <taxon>Aurantimonadaceae</taxon>
        <taxon>Consotaella</taxon>
    </lineage>
</organism>
<accession>A0A1T4SZV6</accession>
<dbReference type="AlphaFoldDB" id="A0A1T4SZV6"/>
<protein>
    <submittedName>
        <fullName evidence="1">Uncharacterized protein</fullName>
    </submittedName>
</protein>
<name>A0A1T4SZV6_9HYPH</name>
<dbReference type="OrthoDB" id="8116929at2"/>
<dbReference type="EMBL" id="FUXL01000016">
    <property type="protein sequence ID" value="SKA33511.1"/>
    <property type="molecule type" value="Genomic_DNA"/>
</dbReference>
<sequence length="89" mass="9760">MSTDQKGFRLVDPSGQKVGSSVVGMHPLHQAAMRIADFRDGRSRLKPKDLVSLLLCHGARAWRSAQPIARPSVRVVSPAGRTAVKIRFQ</sequence>
<gene>
    <name evidence="1" type="ORF">SAMN05428963_11633</name>
</gene>
<keyword evidence="2" id="KW-1185">Reference proteome</keyword>
<dbReference type="Proteomes" id="UP000190135">
    <property type="component" value="Unassembled WGS sequence"/>
</dbReference>
<evidence type="ECO:0000313" key="2">
    <source>
        <dbReference type="Proteomes" id="UP000190135"/>
    </source>
</evidence>
<proteinExistence type="predicted"/>
<evidence type="ECO:0000313" key="1">
    <source>
        <dbReference type="EMBL" id="SKA33511.1"/>
    </source>
</evidence>
<reference evidence="1 2" key="1">
    <citation type="submission" date="2017-02" db="EMBL/GenBank/DDBJ databases">
        <authorList>
            <person name="Peterson S.W."/>
        </authorList>
    </citation>
    <scope>NUCLEOTIDE SEQUENCE [LARGE SCALE GENOMIC DNA]</scope>
    <source>
        <strain evidence="1 2">USBA 369</strain>
    </source>
</reference>